<dbReference type="Gene3D" id="3.30.1490.100">
    <property type="entry name" value="DNA polymerase, Y-family, little finger domain"/>
    <property type="match status" value="1"/>
</dbReference>
<dbReference type="Gene3D" id="3.30.70.270">
    <property type="match status" value="1"/>
</dbReference>
<dbReference type="PIRSF" id="PIRSF036573">
    <property type="entry name" value="REV1"/>
    <property type="match status" value="1"/>
</dbReference>
<feature type="compositionally biased region" description="Polar residues" evidence="16">
    <location>
        <begin position="996"/>
        <end position="1008"/>
    </location>
</feature>
<dbReference type="EMBL" id="LAFY01004188">
    <property type="protein sequence ID" value="KJX93987.1"/>
    <property type="molecule type" value="Genomic_DNA"/>
</dbReference>
<evidence type="ECO:0000256" key="14">
    <source>
        <dbReference type="PIRNR" id="PIRNR036573"/>
    </source>
</evidence>
<keyword evidence="9 15" id="KW-0460">Magnesium</keyword>
<dbReference type="Gene3D" id="6.10.250.1490">
    <property type="match status" value="1"/>
</dbReference>
<accession>A0A0F4GAH0</accession>
<dbReference type="PROSITE" id="PS50172">
    <property type="entry name" value="BRCT"/>
    <property type="match status" value="1"/>
</dbReference>
<dbReference type="Proteomes" id="UP000033647">
    <property type="component" value="Unassembled WGS sequence"/>
</dbReference>
<dbReference type="GO" id="GO:0070987">
    <property type="term" value="P:error-free translesion synthesis"/>
    <property type="evidence" value="ECO:0007669"/>
    <property type="project" value="TreeGrafter"/>
</dbReference>
<dbReference type="PROSITE" id="PS50173">
    <property type="entry name" value="UMUC"/>
    <property type="match status" value="1"/>
</dbReference>
<dbReference type="InterPro" id="IPR017961">
    <property type="entry name" value="DNA_pol_Y-fam_little_finger"/>
</dbReference>
<dbReference type="AlphaFoldDB" id="A0A0F4GAH0"/>
<dbReference type="InterPro" id="IPR031991">
    <property type="entry name" value="Rev1_C"/>
</dbReference>
<dbReference type="InterPro" id="IPR036420">
    <property type="entry name" value="BRCT_dom_sf"/>
</dbReference>
<evidence type="ECO:0000256" key="16">
    <source>
        <dbReference type="SAM" id="MobiDB-lite"/>
    </source>
</evidence>
<keyword evidence="8 14" id="KW-0227">DNA damage</keyword>
<gene>
    <name evidence="19" type="ORF">TI39_contig4229g00007</name>
</gene>
<evidence type="ECO:0000256" key="12">
    <source>
        <dbReference type="ARBA" id="ARBA00023242"/>
    </source>
</evidence>
<dbReference type="PANTHER" id="PTHR45990">
    <property type="entry name" value="DNA REPAIR PROTEIN REV1"/>
    <property type="match status" value="1"/>
</dbReference>
<dbReference type="InterPro" id="IPR036775">
    <property type="entry name" value="DNA_pol_Y-fam_lit_finger_sf"/>
</dbReference>
<comment type="cofactor">
    <cofactor evidence="15">
        <name>Mg(2+)</name>
        <dbReference type="ChEBI" id="CHEBI:18420"/>
    </cofactor>
    <text evidence="15">Binds 2 magnesium ions.</text>
</comment>
<evidence type="ECO:0000256" key="1">
    <source>
        <dbReference type="ARBA" id="ARBA00004123"/>
    </source>
</evidence>
<evidence type="ECO:0000256" key="10">
    <source>
        <dbReference type="ARBA" id="ARBA00023125"/>
    </source>
</evidence>
<keyword evidence="5 14" id="KW-0808">Transferase</keyword>
<dbReference type="Gene3D" id="6.10.250.1630">
    <property type="match status" value="2"/>
</dbReference>
<evidence type="ECO:0000259" key="18">
    <source>
        <dbReference type="PROSITE" id="PS50173"/>
    </source>
</evidence>
<keyword evidence="6 14" id="KW-0548">Nucleotidyltransferase</keyword>
<dbReference type="GO" id="GO:0046872">
    <property type="term" value="F:metal ion binding"/>
    <property type="evidence" value="ECO:0007669"/>
    <property type="project" value="UniProtKB-KW"/>
</dbReference>
<evidence type="ECO:0000256" key="5">
    <source>
        <dbReference type="ARBA" id="ARBA00022679"/>
    </source>
</evidence>
<keyword evidence="7 15" id="KW-0479">Metal-binding</keyword>
<dbReference type="Pfam" id="PF16727">
    <property type="entry name" value="REV1_C"/>
    <property type="match status" value="1"/>
</dbReference>
<dbReference type="SUPFAM" id="SSF56672">
    <property type="entry name" value="DNA/RNA polymerases"/>
    <property type="match status" value="1"/>
</dbReference>
<dbReference type="GO" id="GO:0006281">
    <property type="term" value="P:DNA repair"/>
    <property type="evidence" value="ECO:0007669"/>
    <property type="project" value="UniProtKB-KW"/>
</dbReference>
<dbReference type="Pfam" id="PF16589">
    <property type="entry name" value="BRCT_2"/>
    <property type="match status" value="1"/>
</dbReference>
<dbReference type="InterPro" id="IPR043502">
    <property type="entry name" value="DNA/RNA_pol_sf"/>
</dbReference>
<feature type="binding site" evidence="15">
    <location>
        <position position="415"/>
    </location>
    <ligand>
        <name>Mg(2+)</name>
        <dbReference type="ChEBI" id="CHEBI:18420"/>
        <label>1</label>
    </ligand>
</feature>
<evidence type="ECO:0000256" key="9">
    <source>
        <dbReference type="ARBA" id="ARBA00022842"/>
    </source>
</evidence>
<dbReference type="GO" id="GO:0003684">
    <property type="term" value="F:damaged DNA binding"/>
    <property type="evidence" value="ECO:0007669"/>
    <property type="project" value="UniProtKB-UniRule"/>
</dbReference>
<evidence type="ECO:0000313" key="19">
    <source>
        <dbReference type="EMBL" id="KJX93987.1"/>
    </source>
</evidence>
<dbReference type="InterPro" id="IPR043128">
    <property type="entry name" value="Rev_trsase/Diguanyl_cyclase"/>
</dbReference>
<evidence type="ECO:0000256" key="6">
    <source>
        <dbReference type="ARBA" id="ARBA00022695"/>
    </source>
</evidence>
<dbReference type="SMART" id="SM00292">
    <property type="entry name" value="BRCT"/>
    <property type="match status" value="1"/>
</dbReference>
<evidence type="ECO:0000259" key="17">
    <source>
        <dbReference type="PROSITE" id="PS50172"/>
    </source>
</evidence>
<comment type="similarity">
    <text evidence="2 14">Belongs to the DNA polymerase type-Y family.</text>
</comment>
<keyword evidence="12 14" id="KW-0539">Nucleus</keyword>
<dbReference type="PANTHER" id="PTHR45990:SF1">
    <property type="entry name" value="DNA REPAIR PROTEIN REV1"/>
    <property type="match status" value="1"/>
</dbReference>
<feature type="binding site" evidence="15">
    <location>
        <position position="510"/>
    </location>
    <ligand>
        <name>Mg(2+)</name>
        <dbReference type="ChEBI" id="CHEBI:18420"/>
        <label>1</label>
    </ligand>
</feature>
<feature type="region of interest" description="Disordered" evidence="16">
    <location>
        <begin position="835"/>
        <end position="854"/>
    </location>
</feature>
<feature type="region of interest" description="Disordered" evidence="16">
    <location>
        <begin position="234"/>
        <end position="301"/>
    </location>
</feature>
<sequence length="1206" mass="133091">MGSRLEEKSKLVRKRIEGHTFQDEGGEEYEGSKFGGFSDYFRRKKIKLQNLDAEVRAQTSDKPQIFKGVTCHVNGYTQPSLNDLHTMIVQHGGGFLQYLDGKTMVTHIIASNLTPKKKEEFRRYRIVKPAWVVDSVKAGKLLPWNEYRVLDEGVAQKVLGFENGQVVTQANRRTQGYREQTDASWYTSQFNAAASSAGPSKPAFATQTVTPSEEIEDDDDFALPEVTSSIEEALDEASRLHSKQQAETLPPEPSTELQTPPPTSPPSHHSPAPREEPAQTVEATTATPEKPKDAALGLLSNGKRKREWEGLEPDYSMAVVKNSNVWDSVSPSKLAAMTAEQHNSLILSDPNIRKSTVVNPGFLQQYYDQSRLHHLSTWKADLKSQLQAIAAETSASQKSRQKRLPGQRRYVMHVDFDSFFAAVSLKKYPQYVDKPTVVAHGNGSGSEIASCNYPARKFGISNGMWMKRALELCPELKILPYDFPAYEDASRKFYDAIMATGGLVQSVSIDEALIDISTICIAESGQDGVKRSEGAVHREQSKADELGQRLRDEVLEMTGCAVSVGIGANILQAKVALRKAKPAGQYQLKPEDVLDFIGQLEVQKLPGVAWSIGGKLEEIGIKLVKDIREVSRERLVNTLGPKTGEKIWEYARGIDKTEVGDQVVRKSVSAEVNWGVRFENNDQVDEFMQGLCGELNKRLVKERVKGKQLTMKVMRRAADAPLDPPKHLGHGKCDVFNKSSQLGVATNDPAVITKEAIAMLRSFKISPGELRGIGVQMQKLEPIKSGVDGVDQGSQRRLQFKAGPVVKPVVEDQPANAVEDAIVDDIKTPQKERIPAANRPSAAFTPIEPGTPSRKPLDTLGTQFILPTQVDPAVLAELPEDIRAKLAKHVTKPEAKKLDLLPTANVPSRGQSPAVGLPTLTQIDPDILSALPDDVRDEILGFYNQPIPAKRPEQAVLPQSPRKTRTLPAPRQPVKRGRGRPRGGSLLSNRLRSAAGESSTLTQSNFVSRPSAPTTTSAPTTDNEPEDIDLEVLAALPEDLRLEVLAQQRSAKLQRTGGIDLSLHARPKTGKTKKLTNHIPGEVLVTGDRRFLLPPHPPKPSFTSRKLTEVEELRTAIKAWFEEFRDEGPYGEDVEALGKYLGEVVGSEGHLEKAVKVAKWVGFVVEEGVEEWDEEDVVGRWRDAVARVEECVRLKARERGIEGVVF</sequence>
<dbReference type="InterPro" id="IPR012112">
    <property type="entry name" value="REV1"/>
</dbReference>
<evidence type="ECO:0000256" key="3">
    <source>
        <dbReference type="ARBA" id="ARBA00020399"/>
    </source>
</evidence>
<dbReference type="Pfam" id="PF00817">
    <property type="entry name" value="IMS"/>
    <property type="match status" value="1"/>
</dbReference>
<feature type="binding site" evidence="15">
    <location>
        <position position="511"/>
    </location>
    <ligand>
        <name>Mg(2+)</name>
        <dbReference type="ChEBI" id="CHEBI:18420"/>
        <label>1</label>
    </ligand>
</feature>
<dbReference type="Gene3D" id="3.40.50.10190">
    <property type="entry name" value="BRCT domain"/>
    <property type="match status" value="1"/>
</dbReference>
<dbReference type="InterPro" id="IPR038401">
    <property type="entry name" value="Rev1_C_sf"/>
</dbReference>
<dbReference type="InterPro" id="IPR001126">
    <property type="entry name" value="UmuC"/>
</dbReference>
<dbReference type="SUPFAM" id="SSF100879">
    <property type="entry name" value="Lesion bypass DNA polymerase (Y-family), little finger domain"/>
    <property type="match status" value="1"/>
</dbReference>
<evidence type="ECO:0000256" key="11">
    <source>
        <dbReference type="ARBA" id="ARBA00023204"/>
    </source>
</evidence>
<feature type="region of interest" description="Disordered" evidence="16">
    <location>
        <begin position="946"/>
        <end position="1026"/>
    </location>
</feature>
<evidence type="ECO:0000256" key="4">
    <source>
        <dbReference type="ARBA" id="ARBA00022634"/>
    </source>
</evidence>
<dbReference type="FunFam" id="3.30.70.270:FF:000040">
    <property type="entry name" value="DNA repair protein REV1"/>
    <property type="match status" value="1"/>
</dbReference>
<evidence type="ECO:0000256" key="15">
    <source>
        <dbReference type="PIRSR" id="PIRSR036573-2"/>
    </source>
</evidence>
<dbReference type="GO" id="GO:0005634">
    <property type="term" value="C:nucleus"/>
    <property type="evidence" value="ECO:0007669"/>
    <property type="project" value="UniProtKB-SubCell"/>
</dbReference>
<feature type="compositionally biased region" description="Low complexity" evidence="16">
    <location>
        <begin position="246"/>
        <end position="258"/>
    </location>
</feature>
<dbReference type="Gene3D" id="1.10.150.20">
    <property type="entry name" value="5' to 3' exonuclease, C-terminal subdomain"/>
    <property type="match status" value="1"/>
</dbReference>
<feature type="compositionally biased region" description="Low complexity" evidence="16">
    <location>
        <begin position="193"/>
        <end position="205"/>
    </location>
</feature>
<evidence type="ECO:0000313" key="20">
    <source>
        <dbReference type="Proteomes" id="UP000033647"/>
    </source>
</evidence>
<dbReference type="EC" id="2.7.7.-" evidence="14"/>
<dbReference type="STRING" id="1047168.A0A0F4GAH0"/>
<keyword evidence="4 14" id="KW-0237">DNA synthesis</keyword>
<proteinExistence type="inferred from homology"/>
<dbReference type="Pfam" id="PF14377">
    <property type="entry name" value="UBM"/>
    <property type="match status" value="3"/>
</dbReference>
<keyword evidence="11 14" id="KW-0234">DNA repair</keyword>
<evidence type="ECO:0000256" key="13">
    <source>
        <dbReference type="ARBA" id="ARBA00058985"/>
    </source>
</evidence>
<dbReference type="FunFam" id="3.30.1490.100:FF:000001">
    <property type="entry name" value="DNA repair protein REV1"/>
    <property type="match status" value="1"/>
</dbReference>
<dbReference type="GO" id="GO:0017125">
    <property type="term" value="F:deoxycytidyl transferase activity"/>
    <property type="evidence" value="ECO:0007669"/>
    <property type="project" value="TreeGrafter"/>
</dbReference>
<evidence type="ECO:0000256" key="8">
    <source>
        <dbReference type="ARBA" id="ARBA00022763"/>
    </source>
</evidence>
<keyword evidence="10 14" id="KW-0238">DNA-binding</keyword>
<evidence type="ECO:0000256" key="2">
    <source>
        <dbReference type="ARBA" id="ARBA00010945"/>
    </source>
</evidence>
<keyword evidence="20" id="KW-1185">Reference proteome</keyword>
<dbReference type="SUPFAM" id="SSF52113">
    <property type="entry name" value="BRCT domain"/>
    <property type="match status" value="1"/>
</dbReference>
<dbReference type="InterPro" id="IPR001357">
    <property type="entry name" value="BRCT_dom"/>
</dbReference>
<dbReference type="CDD" id="cd01701">
    <property type="entry name" value="PolY_Rev1"/>
    <property type="match status" value="1"/>
</dbReference>
<comment type="caution">
    <text evidence="19">The sequence shown here is derived from an EMBL/GenBank/DDBJ whole genome shotgun (WGS) entry which is preliminary data.</text>
</comment>
<comment type="function">
    <text evidence="13">Deoxycytidyl transferase involved in DNA repair. Transfers a dCMP residue from dCTP to the 3'-end of a DNA primer in a template-dependent reaction. May assist in the first step in the bypass of abasic lesions by the insertion of a nucleotide opposite the lesion. Required for normal induction of mutations by physical and chemical agents. Involved in mitochondrial DNA mutagenesis.</text>
</comment>
<dbReference type="InterPro" id="IPR025527">
    <property type="entry name" value="HUWE1/Rev1_UBM"/>
</dbReference>
<feature type="compositionally biased region" description="Low complexity" evidence="16">
    <location>
        <begin position="983"/>
        <end position="993"/>
    </location>
</feature>
<dbReference type="GO" id="GO:0042276">
    <property type="term" value="P:error-prone translesion synthesis"/>
    <property type="evidence" value="ECO:0007669"/>
    <property type="project" value="InterPro"/>
</dbReference>
<reference evidence="19 20" key="1">
    <citation type="submission" date="2015-03" db="EMBL/GenBank/DDBJ databases">
        <title>RNA-seq based gene annotation and comparative genomics of four Zymoseptoria species reveal species-specific pathogenicity related genes and transposable element activity.</title>
        <authorList>
            <person name="Grandaubert J."/>
            <person name="Bhattacharyya A."/>
            <person name="Stukenbrock E.H."/>
        </authorList>
    </citation>
    <scope>NUCLEOTIDE SEQUENCE [LARGE SCALE GENOMIC DNA]</scope>
    <source>
        <strain evidence="19 20">Zb18110</strain>
    </source>
</reference>
<feature type="domain" description="BRCT" evidence="17">
    <location>
        <begin position="61"/>
        <end position="149"/>
    </location>
</feature>
<dbReference type="FunFam" id="3.40.50.10190:FF:000011">
    <property type="entry name" value="DNA repair protein REV1"/>
    <property type="match status" value="1"/>
</dbReference>
<organism evidence="19 20">
    <name type="scientific">Zymoseptoria brevis</name>
    <dbReference type="NCBI Taxonomy" id="1047168"/>
    <lineage>
        <taxon>Eukaryota</taxon>
        <taxon>Fungi</taxon>
        <taxon>Dikarya</taxon>
        <taxon>Ascomycota</taxon>
        <taxon>Pezizomycotina</taxon>
        <taxon>Dothideomycetes</taxon>
        <taxon>Dothideomycetidae</taxon>
        <taxon>Mycosphaerellales</taxon>
        <taxon>Mycosphaerellaceae</taxon>
        <taxon>Zymoseptoria</taxon>
    </lineage>
</organism>
<dbReference type="OrthoDB" id="427711at2759"/>
<protein>
    <recommendedName>
        <fullName evidence="3 14">DNA repair protein REV1</fullName>
        <ecNumber evidence="14">2.7.7.-</ecNumber>
    </recommendedName>
</protein>
<dbReference type="Gene3D" id="1.20.58.1280">
    <property type="entry name" value="DNA repair protein Rev1, C-terminal domain"/>
    <property type="match status" value="1"/>
</dbReference>
<dbReference type="Pfam" id="PF21999">
    <property type="entry name" value="IMS_HHH_1"/>
    <property type="match status" value="1"/>
</dbReference>
<dbReference type="CDD" id="cd17719">
    <property type="entry name" value="BRCT_Rev1"/>
    <property type="match status" value="1"/>
</dbReference>
<feature type="domain" description="UmuC" evidence="18">
    <location>
        <begin position="411"/>
        <end position="609"/>
    </location>
</feature>
<feature type="compositionally biased region" description="Low complexity" evidence="16">
    <location>
        <begin position="1010"/>
        <end position="1021"/>
    </location>
</feature>
<comment type="subcellular location">
    <subcellularLocation>
        <location evidence="1 14">Nucleus</location>
    </subcellularLocation>
</comment>
<feature type="region of interest" description="Disordered" evidence="16">
    <location>
        <begin position="193"/>
        <end position="220"/>
    </location>
</feature>
<evidence type="ECO:0000256" key="7">
    <source>
        <dbReference type="ARBA" id="ARBA00022723"/>
    </source>
</evidence>
<dbReference type="Gene3D" id="3.40.1170.60">
    <property type="match status" value="1"/>
</dbReference>
<dbReference type="Pfam" id="PF11799">
    <property type="entry name" value="IMS_C"/>
    <property type="match status" value="1"/>
</dbReference>
<name>A0A0F4GAH0_9PEZI</name>
<dbReference type="InterPro" id="IPR053848">
    <property type="entry name" value="IMS_HHH_1"/>
</dbReference>
<dbReference type="GO" id="GO:0003887">
    <property type="term" value="F:DNA-directed DNA polymerase activity"/>
    <property type="evidence" value="ECO:0007669"/>
    <property type="project" value="InterPro"/>
</dbReference>